<comment type="caution">
    <text evidence="2">The sequence shown here is derived from an EMBL/GenBank/DDBJ whole genome shotgun (WGS) entry which is preliminary data.</text>
</comment>
<gene>
    <name evidence="2" type="ORF">GCM10008935_06280</name>
</gene>
<evidence type="ECO:0000256" key="1">
    <source>
        <dbReference type="SAM" id="Phobius"/>
    </source>
</evidence>
<feature type="transmembrane region" description="Helical" evidence="1">
    <location>
        <begin position="144"/>
        <end position="163"/>
    </location>
</feature>
<keyword evidence="1" id="KW-0812">Transmembrane</keyword>
<dbReference type="Proteomes" id="UP001500740">
    <property type="component" value="Unassembled WGS sequence"/>
</dbReference>
<evidence type="ECO:0008006" key="4">
    <source>
        <dbReference type="Google" id="ProtNLM"/>
    </source>
</evidence>
<feature type="transmembrane region" description="Helical" evidence="1">
    <location>
        <begin position="6"/>
        <end position="25"/>
    </location>
</feature>
<evidence type="ECO:0000313" key="3">
    <source>
        <dbReference type="Proteomes" id="UP001500740"/>
    </source>
</evidence>
<protein>
    <recommendedName>
        <fullName evidence="4">Phospholipid phosphatase</fullName>
    </recommendedName>
</protein>
<sequence>MDMILFFLIMIFHTCLLIVAIGLAYRNGWFVVSNVIILVILALVYDNALLAFGKFFKEGVRLEFLSEIRFWLHAIVTPLLLLYAWDTMRRAGVNWVKKRAVVWGVLGVTVLLIVYGLVTEVFGMTLESYVYNGVLAYTDASHGAGFPVMVIVVSVALLIASIYVGRIQNWFWYLIGVFFMTAGMLSPSPVETGVYDNFLELILLFSLTTTKAFQDQYVKSR</sequence>
<keyword evidence="1" id="KW-0472">Membrane</keyword>
<reference evidence="3" key="1">
    <citation type="journal article" date="2019" name="Int. J. Syst. Evol. Microbiol.">
        <title>The Global Catalogue of Microorganisms (GCM) 10K type strain sequencing project: providing services to taxonomists for standard genome sequencing and annotation.</title>
        <authorList>
            <consortium name="The Broad Institute Genomics Platform"/>
            <consortium name="The Broad Institute Genome Sequencing Center for Infectious Disease"/>
            <person name="Wu L."/>
            <person name="Ma J."/>
        </authorList>
    </citation>
    <scope>NUCLEOTIDE SEQUENCE [LARGE SCALE GENOMIC DNA]</scope>
    <source>
        <strain evidence="3">JCM 14193</strain>
    </source>
</reference>
<feature type="transmembrane region" description="Helical" evidence="1">
    <location>
        <begin position="32"/>
        <end position="56"/>
    </location>
</feature>
<feature type="transmembrane region" description="Helical" evidence="1">
    <location>
        <begin position="68"/>
        <end position="88"/>
    </location>
</feature>
<dbReference type="EMBL" id="BAAACZ010000005">
    <property type="protein sequence ID" value="GAA0454199.1"/>
    <property type="molecule type" value="Genomic_DNA"/>
</dbReference>
<name>A0ABP3JJW8_9BACI</name>
<dbReference type="RefSeq" id="WP_343781726.1">
    <property type="nucleotide sequence ID" value="NZ_BAAACZ010000005.1"/>
</dbReference>
<proteinExistence type="predicted"/>
<feature type="transmembrane region" description="Helical" evidence="1">
    <location>
        <begin position="170"/>
        <end position="188"/>
    </location>
</feature>
<organism evidence="2 3">
    <name type="scientific">Alkalibacillus silvisoli</name>
    <dbReference type="NCBI Taxonomy" id="392823"/>
    <lineage>
        <taxon>Bacteria</taxon>
        <taxon>Bacillati</taxon>
        <taxon>Bacillota</taxon>
        <taxon>Bacilli</taxon>
        <taxon>Bacillales</taxon>
        <taxon>Bacillaceae</taxon>
        <taxon>Alkalibacillus</taxon>
    </lineage>
</organism>
<keyword evidence="1" id="KW-1133">Transmembrane helix</keyword>
<feature type="transmembrane region" description="Helical" evidence="1">
    <location>
        <begin position="100"/>
        <end position="124"/>
    </location>
</feature>
<accession>A0ABP3JJW8</accession>
<keyword evidence="3" id="KW-1185">Reference proteome</keyword>
<evidence type="ECO:0000313" key="2">
    <source>
        <dbReference type="EMBL" id="GAA0454199.1"/>
    </source>
</evidence>